<evidence type="ECO:0000259" key="3">
    <source>
        <dbReference type="Pfam" id="PF20072"/>
    </source>
</evidence>
<evidence type="ECO:0000256" key="1">
    <source>
        <dbReference type="SAM" id="Coils"/>
    </source>
</evidence>
<dbReference type="EMBL" id="FLUO01000001">
    <property type="protein sequence ID" value="SBW01262.1"/>
    <property type="molecule type" value="Genomic_DNA"/>
</dbReference>
<keyword evidence="2" id="KW-1133">Transmembrane helix</keyword>
<evidence type="ECO:0000256" key="2">
    <source>
        <dbReference type="SAM" id="Phobius"/>
    </source>
</evidence>
<evidence type="ECO:0000313" key="4">
    <source>
        <dbReference type="EMBL" id="SBW01262.1"/>
    </source>
</evidence>
<feature type="transmembrane region" description="Helical" evidence="2">
    <location>
        <begin position="6"/>
        <end position="26"/>
    </location>
</feature>
<keyword evidence="1" id="KW-0175">Coiled coil</keyword>
<keyword evidence="2" id="KW-0472">Membrane</keyword>
<proteinExistence type="predicted"/>
<sequence>MSPTVLLDVVIVALLVPTIVYAVILNRRLDALRRNRDDLGRMILAFNEATVRAEAGIPKMKRAVEEVGETLRESMEKAQGLRDDLAFMTERADSMANRLEAHLREARGALKGTGETFSAAELPEPLGMDKVRETGEAARVVGGIAPGPTLLSALLSEDDFVGHEEERSVAERQLLRAIQASR</sequence>
<protein>
    <recommendedName>
        <fullName evidence="3">DUF6468 domain-containing protein</fullName>
    </recommendedName>
</protein>
<dbReference type="InterPro" id="IPR045531">
    <property type="entry name" value="DUF6468"/>
</dbReference>
<dbReference type="AlphaFoldDB" id="A0A212JPB7"/>
<name>A0A212JPB7_9PROT</name>
<gene>
    <name evidence="4" type="ORF">KL86APRO_11399</name>
</gene>
<dbReference type="Pfam" id="PF20072">
    <property type="entry name" value="DUF6468"/>
    <property type="match status" value="1"/>
</dbReference>
<reference evidence="4" key="1">
    <citation type="submission" date="2016-04" db="EMBL/GenBank/DDBJ databases">
        <authorList>
            <person name="Evans L.H."/>
            <person name="Alamgir A."/>
            <person name="Owens N."/>
            <person name="Weber N.D."/>
            <person name="Virtaneva K."/>
            <person name="Barbian K."/>
            <person name="Babar A."/>
            <person name="Rosenke K."/>
        </authorList>
    </citation>
    <scope>NUCLEOTIDE SEQUENCE</scope>
    <source>
        <strain evidence="4">86</strain>
    </source>
</reference>
<feature type="coiled-coil region" evidence="1">
    <location>
        <begin position="71"/>
        <end position="105"/>
    </location>
</feature>
<feature type="domain" description="DUF6468" evidence="3">
    <location>
        <begin position="32"/>
        <end position="107"/>
    </location>
</feature>
<organism evidence="4">
    <name type="scientific">uncultured Alphaproteobacteria bacterium</name>
    <dbReference type="NCBI Taxonomy" id="91750"/>
    <lineage>
        <taxon>Bacteria</taxon>
        <taxon>Pseudomonadati</taxon>
        <taxon>Pseudomonadota</taxon>
        <taxon>Alphaproteobacteria</taxon>
        <taxon>environmental samples</taxon>
    </lineage>
</organism>
<keyword evidence="2" id="KW-0812">Transmembrane</keyword>
<accession>A0A212JPB7</accession>